<feature type="domain" description="WRKY" evidence="8">
    <location>
        <begin position="138"/>
        <end position="201"/>
    </location>
</feature>
<dbReference type="GO" id="GO:0010150">
    <property type="term" value="P:leaf senescence"/>
    <property type="evidence" value="ECO:0007669"/>
    <property type="project" value="UniProtKB-ARBA"/>
</dbReference>
<evidence type="ECO:0000313" key="9">
    <source>
        <dbReference type="EMBL" id="KAG0538744.1"/>
    </source>
</evidence>
<dbReference type="GO" id="GO:0042542">
    <property type="term" value="P:response to hydrogen peroxide"/>
    <property type="evidence" value="ECO:0007669"/>
    <property type="project" value="UniProtKB-ARBA"/>
</dbReference>
<dbReference type="PANTHER" id="PTHR32096">
    <property type="entry name" value="WRKY TRANSCRIPTION FACTOR 30-RELATED-RELATED"/>
    <property type="match status" value="1"/>
</dbReference>
<evidence type="ECO:0000256" key="1">
    <source>
        <dbReference type="ARBA" id="ARBA00004123"/>
    </source>
</evidence>
<organism evidence="9 10">
    <name type="scientific">Sorghum bicolor</name>
    <name type="common">Sorghum</name>
    <name type="synonym">Sorghum vulgare</name>
    <dbReference type="NCBI Taxonomy" id="4558"/>
    <lineage>
        <taxon>Eukaryota</taxon>
        <taxon>Viridiplantae</taxon>
        <taxon>Streptophyta</taxon>
        <taxon>Embryophyta</taxon>
        <taxon>Tracheophyta</taxon>
        <taxon>Spermatophyta</taxon>
        <taxon>Magnoliopsida</taxon>
        <taxon>Liliopsida</taxon>
        <taxon>Poales</taxon>
        <taxon>Poaceae</taxon>
        <taxon>PACMAD clade</taxon>
        <taxon>Panicoideae</taxon>
        <taxon>Andropogonodae</taxon>
        <taxon>Andropogoneae</taxon>
        <taxon>Sorghinae</taxon>
        <taxon>Sorghum</taxon>
    </lineage>
</organism>
<evidence type="ECO:0000256" key="5">
    <source>
        <dbReference type="ARBA" id="ARBA00023242"/>
    </source>
</evidence>
<protein>
    <recommendedName>
        <fullName evidence="8">WRKY domain-containing protein</fullName>
    </recommendedName>
</protein>
<dbReference type="InterPro" id="IPR044810">
    <property type="entry name" value="WRKY_plant"/>
</dbReference>
<feature type="compositionally biased region" description="Polar residues" evidence="7">
    <location>
        <begin position="211"/>
        <end position="225"/>
    </location>
</feature>
<evidence type="ECO:0000256" key="2">
    <source>
        <dbReference type="ARBA" id="ARBA00023015"/>
    </source>
</evidence>
<proteinExistence type="inferred from homology"/>
<dbReference type="GO" id="GO:0003700">
    <property type="term" value="F:DNA-binding transcription factor activity"/>
    <property type="evidence" value="ECO:0007669"/>
    <property type="project" value="InterPro"/>
</dbReference>
<keyword evidence="3" id="KW-0238">DNA-binding</keyword>
<gene>
    <name evidence="9" type="ORF">BDA96_03G262900</name>
</gene>
<reference evidence="9" key="2">
    <citation type="submission" date="2020-10" db="EMBL/GenBank/DDBJ databases">
        <authorList>
            <person name="Cooper E.A."/>
            <person name="Brenton Z.W."/>
            <person name="Flinn B.S."/>
            <person name="Jenkins J."/>
            <person name="Shu S."/>
            <person name="Flowers D."/>
            <person name="Luo F."/>
            <person name="Wang Y."/>
            <person name="Xia P."/>
            <person name="Barry K."/>
            <person name="Daum C."/>
            <person name="Lipzen A."/>
            <person name="Yoshinaga Y."/>
            <person name="Schmutz J."/>
            <person name="Saski C."/>
            <person name="Vermerris W."/>
            <person name="Kresovich S."/>
        </authorList>
    </citation>
    <scope>NUCLEOTIDE SEQUENCE</scope>
</reference>
<evidence type="ECO:0000256" key="6">
    <source>
        <dbReference type="ARBA" id="ARBA00060850"/>
    </source>
</evidence>
<evidence type="ECO:0000259" key="8">
    <source>
        <dbReference type="PROSITE" id="PS50811"/>
    </source>
</evidence>
<dbReference type="OrthoDB" id="1888929at2759"/>
<dbReference type="GO" id="GO:0005634">
    <property type="term" value="C:nucleus"/>
    <property type="evidence" value="ECO:0007669"/>
    <property type="project" value="UniProtKB-SubCell"/>
</dbReference>
<dbReference type="AlphaFoldDB" id="A0A921RF64"/>
<dbReference type="KEGG" id="sbi:8054970"/>
<dbReference type="SMART" id="SM00774">
    <property type="entry name" value="WRKY"/>
    <property type="match status" value="1"/>
</dbReference>
<dbReference type="OMA" id="MAMSSCA"/>
<dbReference type="Gene3D" id="2.20.25.80">
    <property type="entry name" value="WRKY domain"/>
    <property type="match status" value="1"/>
</dbReference>
<dbReference type="InterPro" id="IPR036576">
    <property type="entry name" value="WRKY_dom_sf"/>
</dbReference>
<dbReference type="Gramene" id="EES03370">
    <property type="protein sequence ID" value="EES03370"/>
    <property type="gene ID" value="SORBI_3003G242800"/>
</dbReference>
<dbReference type="Pfam" id="PF03106">
    <property type="entry name" value="WRKY"/>
    <property type="match status" value="1"/>
</dbReference>
<accession>A0A921RF64</accession>
<keyword evidence="5" id="KW-0539">Nucleus</keyword>
<feature type="region of interest" description="Disordered" evidence="7">
    <location>
        <begin position="206"/>
        <end position="225"/>
    </location>
</feature>
<dbReference type="GO" id="GO:0009751">
    <property type="term" value="P:response to salicylic acid"/>
    <property type="evidence" value="ECO:0007669"/>
    <property type="project" value="UniProtKB-ARBA"/>
</dbReference>
<dbReference type="Proteomes" id="UP000807115">
    <property type="component" value="Chromosome 3"/>
</dbReference>
<dbReference type="PANTHER" id="PTHR32096:SF151">
    <property type="entry name" value="OS01G0656400 PROTEIN"/>
    <property type="match status" value="1"/>
</dbReference>
<comment type="similarity">
    <text evidence="6">Belongs to the WRKY group III family.</text>
</comment>
<evidence type="ECO:0000256" key="3">
    <source>
        <dbReference type="ARBA" id="ARBA00023125"/>
    </source>
</evidence>
<dbReference type="EMBL" id="CM027682">
    <property type="protein sequence ID" value="KAG0538744.1"/>
    <property type="molecule type" value="Genomic_DNA"/>
</dbReference>
<evidence type="ECO:0000256" key="7">
    <source>
        <dbReference type="SAM" id="MobiDB-lite"/>
    </source>
</evidence>
<sequence>MEGGVPEEKCALVAELVQVLEMARQLETHMAVVVQQQQQGGGGAGGGADQRYRALVSTMRASIDRAVHMAVSCCAEGRPGTGQLPESPPSGGDGSSPRSGGSDHAGELRGRGNAAAGQCKKRKTLPKWSTQVRVSAVQDVSPLDDGLSWRKYGQKDILGAKYPRSYFRCTHRHTQSCQASKQVQRTDGDPLLFDVVYHGAHTCAQGAAAHPSNQQPAVQEQTTSPSPGFEAGTAVLPFSLRPASNKPTTGADAAATSSRFVTTGCVSVTASPFLSPATPESQLVSSSSSGYAVGGGGGVAMAGVRNVPDVELASTTNSPMAMGEMDFMFPLDAADFLELGNPASYF</sequence>
<reference evidence="9" key="1">
    <citation type="journal article" date="2019" name="BMC Genomics">
        <title>A new reference genome for Sorghum bicolor reveals high levels of sequence similarity between sweet and grain genotypes: implications for the genetics of sugar metabolism.</title>
        <authorList>
            <person name="Cooper E.A."/>
            <person name="Brenton Z.W."/>
            <person name="Flinn B.S."/>
            <person name="Jenkins J."/>
            <person name="Shu S."/>
            <person name="Flowers D."/>
            <person name="Luo F."/>
            <person name="Wang Y."/>
            <person name="Xia P."/>
            <person name="Barry K."/>
            <person name="Daum C."/>
            <person name="Lipzen A."/>
            <person name="Yoshinaga Y."/>
            <person name="Schmutz J."/>
            <person name="Saski C."/>
            <person name="Vermerris W."/>
            <person name="Kresovich S."/>
        </authorList>
    </citation>
    <scope>NUCLEOTIDE SEQUENCE</scope>
</reference>
<keyword evidence="4" id="KW-0804">Transcription</keyword>
<comment type="subcellular location">
    <subcellularLocation>
        <location evidence="1">Nucleus</location>
    </subcellularLocation>
</comment>
<comment type="caution">
    <text evidence="9">The sequence shown here is derived from an EMBL/GenBank/DDBJ whole genome shotgun (WGS) entry which is preliminary data.</text>
</comment>
<dbReference type="SUPFAM" id="SSF118290">
    <property type="entry name" value="WRKY DNA-binding domain"/>
    <property type="match status" value="1"/>
</dbReference>
<dbReference type="InterPro" id="IPR003657">
    <property type="entry name" value="WRKY_dom"/>
</dbReference>
<evidence type="ECO:0000313" key="10">
    <source>
        <dbReference type="Proteomes" id="UP000807115"/>
    </source>
</evidence>
<keyword evidence="2" id="KW-0805">Transcription regulation</keyword>
<dbReference type="FunFam" id="2.20.25.80:FF:000009">
    <property type="entry name" value="WRKY transcription factor 53"/>
    <property type="match status" value="1"/>
</dbReference>
<name>A0A921RF64_SORBI</name>
<dbReference type="GO" id="GO:0043565">
    <property type="term" value="F:sequence-specific DNA binding"/>
    <property type="evidence" value="ECO:0007669"/>
    <property type="project" value="InterPro"/>
</dbReference>
<feature type="region of interest" description="Disordered" evidence="7">
    <location>
        <begin position="77"/>
        <end position="122"/>
    </location>
</feature>
<evidence type="ECO:0000256" key="4">
    <source>
        <dbReference type="ARBA" id="ARBA00023163"/>
    </source>
</evidence>
<dbReference type="GO" id="GO:0010193">
    <property type="term" value="P:response to ozone"/>
    <property type="evidence" value="ECO:0007669"/>
    <property type="project" value="UniProtKB-ARBA"/>
</dbReference>
<dbReference type="PROSITE" id="PS50811">
    <property type="entry name" value="WRKY"/>
    <property type="match status" value="1"/>
</dbReference>